<sequence length="673" mass="73928">MDLLKLEQQRQALETNLQKLRQTLKHWQLWEAEYEGLKEEILSAEDDLDAAGFTRIAHTYGGDLVNDKEIRELAALDGDSPRSAKHVIGLIERRQEYVQKNIETVQRQFFDAEAKQEELAFAAATQGGASDAGLPLTEIQEELDDDGNVISSRLTKPEEATTKAIEDLKKAGLTDKDLEDVPKELKPAITHIDPVYASSSITVDKRSHSEAVPASPSGDGSHDEAERPAFRKKSVSFTADTKAPLERPRSLSRDGKKSVSFNDKVAVMPAAPPPDNRSVSFSAQVEEIPASPEGPRSPNVQPLSSDEVEKARALMAAGDEATDASESDMATAQEVTLPEDESPEDARLRREMLDYHLNEVGNVVAQMDLDEDGMDYDDDDDDAGSFHTTSEYPEDDDTPYTTGLSESDESEDDSGRSKHRQLTPEYRKQMEELQQRLIGNLGPTPQDEDVTGADPDLDPKDVRKLVIRDNKRNSTSSASSESSEKKSSTKKRVSFAEELDVAEPGSPPLKAQKHHDGENVTPVTETIAERTTASAGPLPDSASAKNLSRFKKNRATLSTSSTDDPTSSPPTTAGSANTASSEDNLPLRTTLLERPVTKTTTASAPSLDDSDTVTQRRELAEAYYSRRNKLIQQQGGFKANEDEDDEMGELMEELDDGRLRKVSRFKAARIQGQ</sequence>
<dbReference type="EMBL" id="JAWDJX010000024">
    <property type="protein sequence ID" value="KAK3051709.1"/>
    <property type="molecule type" value="Genomic_DNA"/>
</dbReference>
<dbReference type="SUPFAM" id="SSF46579">
    <property type="entry name" value="Prefoldin"/>
    <property type="match status" value="1"/>
</dbReference>
<protein>
    <recommendedName>
        <fullName evidence="2">DUF3835 domain-containing protein</fullName>
    </recommendedName>
</protein>
<dbReference type="GO" id="GO:0019212">
    <property type="term" value="F:phosphatase inhibitor activity"/>
    <property type="evidence" value="ECO:0007669"/>
    <property type="project" value="TreeGrafter"/>
</dbReference>
<proteinExistence type="predicted"/>
<feature type="compositionally biased region" description="Basic and acidic residues" evidence="1">
    <location>
        <begin position="457"/>
        <end position="472"/>
    </location>
</feature>
<feature type="compositionally biased region" description="Polar residues" evidence="1">
    <location>
        <begin position="521"/>
        <end position="534"/>
    </location>
</feature>
<comment type="caution">
    <text evidence="3">The sequence shown here is derived from an EMBL/GenBank/DDBJ whole genome shotgun (WGS) entry which is preliminary data.</text>
</comment>
<dbReference type="PANTHER" id="PTHR15111:SF0">
    <property type="entry name" value="UNCONVENTIONAL PREFOLDIN RPB5 INTERACTOR 1"/>
    <property type="match status" value="1"/>
</dbReference>
<evidence type="ECO:0000313" key="4">
    <source>
        <dbReference type="Proteomes" id="UP001271007"/>
    </source>
</evidence>
<organism evidence="3 4">
    <name type="scientific">Extremus antarcticus</name>
    <dbReference type="NCBI Taxonomy" id="702011"/>
    <lineage>
        <taxon>Eukaryota</taxon>
        <taxon>Fungi</taxon>
        <taxon>Dikarya</taxon>
        <taxon>Ascomycota</taxon>
        <taxon>Pezizomycotina</taxon>
        <taxon>Dothideomycetes</taxon>
        <taxon>Dothideomycetidae</taxon>
        <taxon>Mycosphaerellales</taxon>
        <taxon>Extremaceae</taxon>
        <taxon>Extremus</taxon>
    </lineage>
</organism>
<evidence type="ECO:0000256" key="1">
    <source>
        <dbReference type="SAM" id="MobiDB-lite"/>
    </source>
</evidence>
<dbReference type="GO" id="GO:0003714">
    <property type="term" value="F:transcription corepressor activity"/>
    <property type="evidence" value="ECO:0007669"/>
    <property type="project" value="TreeGrafter"/>
</dbReference>
<dbReference type="PANTHER" id="PTHR15111">
    <property type="entry name" value="RNA POLYMERASE II SUBUNIT 5-MEDIATING PROTEIN NNX3"/>
    <property type="match status" value="1"/>
</dbReference>
<feature type="compositionally biased region" description="Acidic residues" evidence="1">
    <location>
        <begin position="368"/>
        <end position="383"/>
    </location>
</feature>
<feature type="compositionally biased region" description="Basic and acidic residues" evidence="1">
    <location>
        <begin position="425"/>
        <end position="434"/>
    </location>
</feature>
<feature type="domain" description="DUF3835" evidence="2">
    <location>
        <begin position="589"/>
        <end position="670"/>
    </location>
</feature>
<dbReference type="InterPro" id="IPR039553">
    <property type="entry name" value="Prefoldin-like"/>
</dbReference>
<dbReference type="Pfam" id="PF13758">
    <property type="entry name" value="Prefoldin_3"/>
    <property type="match status" value="1"/>
</dbReference>
<evidence type="ECO:0000259" key="2">
    <source>
        <dbReference type="Pfam" id="PF12927"/>
    </source>
</evidence>
<dbReference type="InterPro" id="IPR052255">
    <property type="entry name" value="RNA_pol_II_subunit5-mediator"/>
</dbReference>
<evidence type="ECO:0000313" key="3">
    <source>
        <dbReference type="EMBL" id="KAK3051709.1"/>
    </source>
</evidence>
<feature type="compositionally biased region" description="Basic and acidic residues" evidence="1">
    <location>
        <begin position="243"/>
        <end position="257"/>
    </location>
</feature>
<dbReference type="InterPro" id="IPR024325">
    <property type="entry name" value="DUF3835"/>
</dbReference>
<gene>
    <name evidence="3" type="ORF">LTR09_007009</name>
</gene>
<accession>A0AAJ0GD60</accession>
<feature type="region of interest" description="Disordered" evidence="1">
    <location>
        <begin position="364"/>
        <end position="614"/>
    </location>
</feature>
<feature type="compositionally biased region" description="Low complexity" evidence="1">
    <location>
        <begin position="555"/>
        <end position="581"/>
    </location>
</feature>
<dbReference type="GO" id="GO:0003682">
    <property type="term" value="F:chromatin binding"/>
    <property type="evidence" value="ECO:0007669"/>
    <property type="project" value="TreeGrafter"/>
</dbReference>
<name>A0AAJ0GD60_9PEZI</name>
<dbReference type="AlphaFoldDB" id="A0AAJ0GD60"/>
<dbReference type="GO" id="GO:0000122">
    <property type="term" value="P:negative regulation of transcription by RNA polymerase II"/>
    <property type="evidence" value="ECO:0007669"/>
    <property type="project" value="TreeGrafter"/>
</dbReference>
<reference evidence="3" key="1">
    <citation type="submission" date="2023-04" db="EMBL/GenBank/DDBJ databases">
        <title>Black Yeasts Isolated from many extreme environments.</title>
        <authorList>
            <person name="Coleine C."/>
            <person name="Stajich J.E."/>
            <person name="Selbmann L."/>
        </authorList>
    </citation>
    <scope>NUCLEOTIDE SEQUENCE</scope>
    <source>
        <strain evidence="3">CCFEE 5312</strain>
    </source>
</reference>
<feature type="region of interest" description="Disordered" evidence="1">
    <location>
        <begin position="201"/>
        <end position="351"/>
    </location>
</feature>
<feature type="compositionally biased region" description="Basic and acidic residues" evidence="1">
    <location>
        <begin position="220"/>
        <end position="229"/>
    </location>
</feature>
<dbReference type="Pfam" id="PF12927">
    <property type="entry name" value="DUF3835"/>
    <property type="match status" value="1"/>
</dbReference>
<dbReference type="Proteomes" id="UP001271007">
    <property type="component" value="Unassembled WGS sequence"/>
</dbReference>
<keyword evidence="4" id="KW-1185">Reference proteome</keyword>